<accession>A0ABW0QTS2</accession>
<dbReference type="RefSeq" id="WP_377321230.1">
    <property type="nucleotide sequence ID" value="NZ_JBHSNF010000003.1"/>
</dbReference>
<organism evidence="2 3">
    <name type="scientific">Rhodanobacter ginsengisoli</name>
    <dbReference type="NCBI Taxonomy" id="418646"/>
    <lineage>
        <taxon>Bacteria</taxon>
        <taxon>Pseudomonadati</taxon>
        <taxon>Pseudomonadota</taxon>
        <taxon>Gammaproteobacteria</taxon>
        <taxon>Lysobacterales</taxon>
        <taxon>Rhodanobacteraceae</taxon>
        <taxon>Rhodanobacter</taxon>
    </lineage>
</organism>
<proteinExistence type="predicted"/>
<feature type="chain" id="PRO_5046124820" description="Proteinase inhibitor I42 chagasin domain-containing protein" evidence="1">
    <location>
        <begin position="21"/>
        <end position="193"/>
    </location>
</feature>
<evidence type="ECO:0000313" key="2">
    <source>
        <dbReference type="EMBL" id="MFC5526997.1"/>
    </source>
</evidence>
<evidence type="ECO:0000256" key="1">
    <source>
        <dbReference type="SAM" id="SignalP"/>
    </source>
</evidence>
<reference evidence="3" key="1">
    <citation type="journal article" date="2019" name="Int. J. Syst. Evol. Microbiol.">
        <title>The Global Catalogue of Microorganisms (GCM) 10K type strain sequencing project: providing services to taxonomists for standard genome sequencing and annotation.</title>
        <authorList>
            <consortium name="The Broad Institute Genomics Platform"/>
            <consortium name="The Broad Institute Genome Sequencing Center for Infectious Disease"/>
            <person name="Wu L."/>
            <person name="Ma J."/>
        </authorList>
    </citation>
    <scope>NUCLEOTIDE SEQUENCE [LARGE SCALE GENOMIC DNA]</scope>
    <source>
        <strain evidence="3">CGMCC 1.16619</strain>
    </source>
</reference>
<keyword evidence="1" id="KW-0732">Signal</keyword>
<name>A0ABW0QTS2_9GAMM</name>
<evidence type="ECO:0008006" key="4">
    <source>
        <dbReference type="Google" id="ProtNLM"/>
    </source>
</evidence>
<gene>
    <name evidence="2" type="ORF">ACFPPA_14755</name>
</gene>
<sequence length="193" mass="19614">MSFSGRVALLLALGIFTAGCSPSDGPADHADTGSPAAADASPGSVAASAAATGFMPLTADELKVAKTASPGSCNVEALGNTVFGSAPLDVKDKSTTVGGWFLSAVSRKSGVPAQLRVVNMAGTEGWQLPIRSWVARPDVISTMHAVDSGNVGFTQAVDFKSLPAGQYHLLVTFKNAGQAYACDKGSIIKISID</sequence>
<protein>
    <recommendedName>
        <fullName evidence="4">Proteinase inhibitor I42 chagasin domain-containing protein</fullName>
    </recommendedName>
</protein>
<dbReference type="EMBL" id="JBHSNF010000003">
    <property type="protein sequence ID" value="MFC5526997.1"/>
    <property type="molecule type" value="Genomic_DNA"/>
</dbReference>
<dbReference type="Proteomes" id="UP001596114">
    <property type="component" value="Unassembled WGS sequence"/>
</dbReference>
<dbReference type="PROSITE" id="PS51257">
    <property type="entry name" value="PROKAR_LIPOPROTEIN"/>
    <property type="match status" value="1"/>
</dbReference>
<comment type="caution">
    <text evidence="2">The sequence shown here is derived from an EMBL/GenBank/DDBJ whole genome shotgun (WGS) entry which is preliminary data.</text>
</comment>
<evidence type="ECO:0000313" key="3">
    <source>
        <dbReference type="Proteomes" id="UP001596114"/>
    </source>
</evidence>
<feature type="signal peptide" evidence="1">
    <location>
        <begin position="1"/>
        <end position="20"/>
    </location>
</feature>
<keyword evidence="3" id="KW-1185">Reference proteome</keyword>